<dbReference type="SUPFAM" id="SSF55277">
    <property type="entry name" value="GYF domain"/>
    <property type="match status" value="1"/>
</dbReference>
<evidence type="ECO:0000256" key="2">
    <source>
        <dbReference type="ARBA" id="ARBA00012182"/>
    </source>
</evidence>
<evidence type="ECO:0000259" key="16">
    <source>
        <dbReference type="PROSITE" id="PS50829"/>
    </source>
</evidence>
<dbReference type="PANTHER" id="PTHR45814">
    <property type="entry name" value="HISTONE-LYSINE N-METHYLTRANSFERASE SETD1"/>
    <property type="match status" value="1"/>
</dbReference>
<comment type="catalytic activity">
    <reaction evidence="12">
        <text>N(6)-methyl-L-lysyl(4)-[histone H3] + S-adenosyl-L-methionine = N(6),N(6)-dimethyl-L-lysyl(4)-[histone H3] + S-adenosyl-L-homocysteine + H(+)</text>
        <dbReference type="Rhea" id="RHEA:60268"/>
        <dbReference type="Rhea" id="RHEA-COMP:15540"/>
        <dbReference type="Rhea" id="RHEA-COMP:15543"/>
        <dbReference type="ChEBI" id="CHEBI:15378"/>
        <dbReference type="ChEBI" id="CHEBI:57856"/>
        <dbReference type="ChEBI" id="CHEBI:59789"/>
        <dbReference type="ChEBI" id="CHEBI:61929"/>
        <dbReference type="ChEBI" id="CHEBI:61976"/>
    </reaction>
</comment>
<organism evidence="18 19">
    <name type="scientific">Arachis hypogaea</name>
    <name type="common">Peanut</name>
    <dbReference type="NCBI Taxonomy" id="3818"/>
    <lineage>
        <taxon>Eukaryota</taxon>
        <taxon>Viridiplantae</taxon>
        <taxon>Streptophyta</taxon>
        <taxon>Embryophyta</taxon>
        <taxon>Tracheophyta</taxon>
        <taxon>Spermatophyta</taxon>
        <taxon>Magnoliopsida</taxon>
        <taxon>eudicotyledons</taxon>
        <taxon>Gunneridae</taxon>
        <taxon>Pentapetalae</taxon>
        <taxon>rosids</taxon>
        <taxon>fabids</taxon>
        <taxon>Fabales</taxon>
        <taxon>Fabaceae</taxon>
        <taxon>Papilionoideae</taxon>
        <taxon>50 kb inversion clade</taxon>
        <taxon>dalbergioids sensu lato</taxon>
        <taxon>Dalbergieae</taxon>
        <taxon>Pterocarpus clade</taxon>
        <taxon>Arachis</taxon>
    </lineage>
</organism>
<evidence type="ECO:0000256" key="10">
    <source>
        <dbReference type="ARBA" id="ARBA00023242"/>
    </source>
</evidence>
<keyword evidence="5" id="KW-0949">S-adenosyl-L-methionine</keyword>
<feature type="compositionally biased region" description="Basic and acidic residues" evidence="14">
    <location>
        <begin position="972"/>
        <end position="984"/>
    </location>
</feature>
<dbReference type="PROSITE" id="PS50829">
    <property type="entry name" value="GYF"/>
    <property type="match status" value="1"/>
</dbReference>
<sequence>MTFLRHPSALAFYESSQEDTLTQEGPLAAEKGKTQEIPILIEELEELVEQVVNTGVAVALNFAEDKSPPLQKLQPTERFVDKFETPTRLNYLSCLNASVFKSAGDIPSYYNIDDKVDSSGMEMSCQENVGGSDIPACSTAGNISHQDQRFSSYVQQPAFVSGWMYVNEQGQMCGPYIQEQLYEGLTTGFLPFELPVYPMINGTIMNPVPLNYFKQFPDHVSTGFAYLNLGFSGSRVHTNGPLSSMDMAIYGQNQSFDNAAPLAVNSGSQSVPHSHGNYCSNEPNHQFSKSELFNSMISSQMLGEERCWLYEDEKGMKHGPHSISELISWHHHGYLQDSSMISHFGNKYGSFLLVAAVNALKGDTSGTICRSGSKNNELGGTVNLICEISEDISSQLHLGVMKAARRVVLDGVISDIIAEFFTEKKHKRQKLDSTNLASETSVVDSKRSNVAVEISKDTAVPSEHASSHIADDQTCLEISRPSSTSIKSVGSVENFWWSYAVVRKVLVDYCMQVTWNAVFFDPLAEYLCSWRKKKLWSHPNLQIFVNGYGEYDGKTKSEAVNGCNQFGVLTTGTDSHSKLPSLSSNVPKDGNLMEGQRVSCTYSNSKNLTCIIESVENELHFSSKVSLAEYFRSFVEKEVNKIIHSPHEDKLSKVAVSVSGFSELHTGETPMKEILNDKLVATVKAEDSVCEPSLANHMSNVFSNAFEELYGGVEVVDEGEIGELPPGFEENLHTIFPPPNLKIRPSRVAECNPKITEYVATALCRQKLHNEVLEEWKSAFFYPTLNQAFMSNKKRSHSGIHEKGKAKKARKEPLNDATSGLGKMKEGAKGSSGVPLVNGKYTYHRKKLSHKELCSSQSASVDDSRPGKQNVCKLRNYVLGDLNETAKVKIAAKHGKASVVKGKKDKSNKSRSSIIVNGSTDGDRLSLKNKTSSKALKLSRTDGVVDAVKSNERRLSASTNNSVGMKKVVKSNTEDVLKSNEKKLSASTNNSVSMKKVAKSNCSDGTIKGKTAGHCSKQRPSANKMSKQKRKHSTDGMPSLHPAKSLKISNDGAKHGASKHATVARRNSAKSKPLNVSPRSDGCARTSIDGWEWHRWSQSATPAYRARVRGIACIQNKCIDSDNNLLQLSNNKGLSARTNRMKLRNLLAAAEGADLLKVPQLKARKKRLHFQRSKIHDWGLVAMEPIEAEDFVIEYVGELIRPRISDIRERQYEKMGIGSSYLFRLDDGYVVDATKRGGIARFINHSCEPNCYTKVISFEGQKKIFIYSKRHIAAGEEITYNYKFPLEDKKIPCNCGSRKCRGSLN</sequence>
<keyword evidence="8" id="KW-0805">Transcription regulation</keyword>
<evidence type="ECO:0000256" key="8">
    <source>
        <dbReference type="ARBA" id="ARBA00023015"/>
    </source>
</evidence>
<dbReference type="GO" id="GO:0003723">
    <property type="term" value="F:RNA binding"/>
    <property type="evidence" value="ECO:0007669"/>
    <property type="project" value="UniProtKB-KW"/>
</dbReference>
<keyword evidence="3" id="KW-0489">Methyltransferase</keyword>
<dbReference type="GO" id="GO:0032259">
    <property type="term" value="P:methylation"/>
    <property type="evidence" value="ECO:0007669"/>
    <property type="project" value="UniProtKB-KW"/>
</dbReference>
<evidence type="ECO:0000259" key="17">
    <source>
        <dbReference type="PROSITE" id="PS50868"/>
    </source>
</evidence>
<comment type="caution">
    <text evidence="18">The sequence shown here is derived from an EMBL/GenBank/DDBJ whole genome shotgun (WGS) entry which is preliminary data.</text>
</comment>
<accession>A0A444ZGY1</accession>
<dbReference type="GO" id="GO:0048188">
    <property type="term" value="C:Set1C/COMPASS complex"/>
    <property type="evidence" value="ECO:0007669"/>
    <property type="project" value="InterPro"/>
</dbReference>
<evidence type="ECO:0000256" key="3">
    <source>
        <dbReference type="ARBA" id="ARBA00022603"/>
    </source>
</evidence>
<keyword evidence="7" id="KW-0694">RNA-binding</keyword>
<dbReference type="InterPro" id="IPR003616">
    <property type="entry name" value="Post-SET_dom"/>
</dbReference>
<evidence type="ECO:0000313" key="19">
    <source>
        <dbReference type="Proteomes" id="UP000289738"/>
    </source>
</evidence>
<dbReference type="InterPro" id="IPR003169">
    <property type="entry name" value="GYF"/>
</dbReference>
<evidence type="ECO:0000256" key="6">
    <source>
        <dbReference type="ARBA" id="ARBA00022853"/>
    </source>
</evidence>
<dbReference type="GO" id="GO:0140999">
    <property type="term" value="F:histone H3K4 trimethyltransferase activity"/>
    <property type="evidence" value="ECO:0007669"/>
    <property type="project" value="UniProtKB-EC"/>
</dbReference>
<dbReference type="InterPro" id="IPR046341">
    <property type="entry name" value="SET_dom_sf"/>
</dbReference>
<dbReference type="InterPro" id="IPR001214">
    <property type="entry name" value="SET_dom"/>
</dbReference>
<feature type="domain" description="GYF" evidence="16">
    <location>
        <begin position="305"/>
        <end position="361"/>
    </location>
</feature>
<evidence type="ECO:0000259" key="15">
    <source>
        <dbReference type="PROSITE" id="PS50280"/>
    </source>
</evidence>
<gene>
    <name evidence="18" type="ORF">Ahy_B04g070447</name>
</gene>
<dbReference type="Pfam" id="PF00856">
    <property type="entry name" value="SET"/>
    <property type="match status" value="1"/>
</dbReference>
<dbReference type="PROSITE" id="PS50868">
    <property type="entry name" value="POST_SET"/>
    <property type="match status" value="1"/>
</dbReference>
<dbReference type="EMBL" id="SDMP01000014">
    <property type="protein sequence ID" value="RYR13450.1"/>
    <property type="molecule type" value="Genomic_DNA"/>
</dbReference>
<comment type="subcellular location">
    <subcellularLocation>
        <location evidence="1">Nucleus</location>
    </subcellularLocation>
</comment>
<dbReference type="Gene3D" id="3.30.1490.40">
    <property type="match status" value="1"/>
</dbReference>
<dbReference type="EC" id="2.1.1.354" evidence="2"/>
<keyword evidence="9" id="KW-0804">Transcription</keyword>
<name>A0A444ZGY1_ARAHY</name>
<feature type="compositionally biased region" description="Basic residues" evidence="14">
    <location>
        <begin position="793"/>
        <end position="810"/>
    </location>
</feature>
<evidence type="ECO:0000256" key="1">
    <source>
        <dbReference type="ARBA" id="ARBA00004123"/>
    </source>
</evidence>
<comment type="catalytic activity">
    <reaction evidence="13">
        <text>N(6),N(6)-dimethyl-L-lysyl(4)-[histone H3] + S-adenosyl-L-methionine = N(6),N(6),N(6)-trimethyl-L-lysyl(4)-[histone H3] + S-adenosyl-L-homocysteine + H(+)</text>
        <dbReference type="Rhea" id="RHEA:60272"/>
        <dbReference type="Rhea" id="RHEA-COMP:15537"/>
        <dbReference type="Rhea" id="RHEA-COMP:15540"/>
        <dbReference type="ChEBI" id="CHEBI:15378"/>
        <dbReference type="ChEBI" id="CHEBI:57856"/>
        <dbReference type="ChEBI" id="CHEBI:59789"/>
        <dbReference type="ChEBI" id="CHEBI:61961"/>
        <dbReference type="ChEBI" id="CHEBI:61976"/>
    </reaction>
</comment>
<dbReference type="InterPro" id="IPR044570">
    <property type="entry name" value="Set1-like"/>
</dbReference>
<reference evidence="18 19" key="1">
    <citation type="submission" date="2019-01" db="EMBL/GenBank/DDBJ databases">
        <title>Sequencing of cultivated peanut Arachis hypogaea provides insights into genome evolution and oil improvement.</title>
        <authorList>
            <person name="Chen X."/>
        </authorList>
    </citation>
    <scope>NUCLEOTIDE SEQUENCE [LARGE SCALE GENOMIC DNA]</scope>
    <source>
        <strain evidence="19">cv. Fuhuasheng</strain>
        <tissue evidence="18">Leaves</tissue>
    </source>
</reference>
<feature type="region of interest" description="Disordered" evidence="14">
    <location>
        <begin position="972"/>
        <end position="1081"/>
    </location>
</feature>
<evidence type="ECO:0000256" key="5">
    <source>
        <dbReference type="ARBA" id="ARBA00022691"/>
    </source>
</evidence>
<evidence type="ECO:0000313" key="18">
    <source>
        <dbReference type="EMBL" id="RYR13450.1"/>
    </source>
</evidence>
<dbReference type="SMART" id="SM00317">
    <property type="entry name" value="SET"/>
    <property type="match status" value="1"/>
</dbReference>
<dbReference type="PROSITE" id="PS50280">
    <property type="entry name" value="SET"/>
    <property type="match status" value="1"/>
</dbReference>
<evidence type="ECO:0000256" key="9">
    <source>
        <dbReference type="ARBA" id="ARBA00023163"/>
    </source>
</evidence>
<proteinExistence type="predicted"/>
<evidence type="ECO:0000256" key="11">
    <source>
        <dbReference type="ARBA" id="ARBA00047571"/>
    </source>
</evidence>
<dbReference type="STRING" id="3818.A0A444ZGY1"/>
<dbReference type="InterPro" id="IPR037841">
    <property type="entry name" value="SET_SETD1A/B"/>
</dbReference>
<evidence type="ECO:0000256" key="12">
    <source>
        <dbReference type="ARBA" id="ARBA00047583"/>
    </source>
</evidence>
<keyword evidence="6" id="KW-0156">Chromatin regulator</keyword>
<comment type="catalytic activity">
    <reaction evidence="11">
        <text>L-lysyl(4)-[histone H3] + 3 S-adenosyl-L-methionine = N(6),N(6),N(6)-trimethyl-L-lysyl(4)-[histone H3] + 3 S-adenosyl-L-homocysteine + 3 H(+)</text>
        <dbReference type="Rhea" id="RHEA:60260"/>
        <dbReference type="Rhea" id="RHEA-COMP:15537"/>
        <dbReference type="Rhea" id="RHEA-COMP:15547"/>
        <dbReference type="ChEBI" id="CHEBI:15378"/>
        <dbReference type="ChEBI" id="CHEBI:29969"/>
        <dbReference type="ChEBI" id="CHEBI:57856"/>
        <dbReference type="ChEBI" id="CHEBI:59789"/>
        <dbReference type="ChEBI" id="CHEBI:61961"/>
        <dbReference type="EC" id="2.1.1.354"/>
    </reaction>
</comment>
<protein>
    <recommendedName>
        <fullName evidence="2">[histone H3]-lysine(4) N-trimethyltransferase</fullName>
        <ecNumber evidence="2">2.1.1.354</ecNumber>
    </recommendedName>
</protein>
<evidence type="ECO:0000256" key="14">
    <source>
        <dbReference type="SAM" id="MobiDB-lite"/>
    </source>
</evidence>
<feature type="region of interest" description="Disordered" evidence="14">
    <location>
        <begin position="793"/>
        <end position="835"/>
    </location>
</feature>
<dbReference type="InterPro" id="IPR035445">
    <property type="entry name" value="GYF-like_dom_sf"/>
</dbReference>
<keyword evidence="19" id="KW-1185">Reference proteome</keyword>
<feature type="domain" description="SET" evidence="15">
    <location>
        <begin position="1166"/>
        <end position="1283"/>
    </location>
</feature>
<evidence type="ECO:0000256" key="7">
    <source>
        <dbReference type="ARBA" id="ARBA00022884"/>
    </source>
</evidence>
<feature type="domain" description="Post-SET" evidence="17">
    <location>
        <begin position="1289"/>
        <end position="1305"/>
    </location>
</feature>
<dbReference type="Proteomes" id="UP000289738">
    <property type="component" value="Chromosome B04"/>
</dbReference>
<evidence type="ECO:0000256" key="13">
    <source>
        <dbReference type="ARBA" id="ARBA00049129"/>
    </source>
</evidence>
<evidence type="ECO:0000256" key="4">
    <source>
        <dbReference type="ARBA" id="ARBA00022679"/>
    </source>
</evidence>
<keyword evidence="10" id="KW-0539">Nucleus</keyword>
<keyword evidence="4" id="KW-0808">Transferase</keyword>
<dbReference type="SMART" id="SM00508">
    <property type="entry name" value="PostSET"/>
    <property type="match status" value="1"/>
</dbReference>
<dbReference type="SUPFAM" id="SSF82199">
    <property type="entry name" value="SET domain"/>
    <property type="match status" value="1"/>
</dbReference>
<dbReference type="Gene3D" id="2.170.270.10">
    <property type="entry name" value="SET domain"/>
    <property type="match status" value="1"/>
</dbReference>
<dbReference type="PANTHER" id="PTHR45814:SF2">
    <property type="entry name" value="HISTONE-LYSINE N-METHYLTRANSFERASE SETD1"/>
    <property type="match status" value="1"/>
</dbReference>
<dbReference type="CDD" id="cd19169">
    <property type="entry name" value="SET_SETD1"/>
    <property type="match status" value="1"/>
</dbReference>